<evidence type="ECO:0000259" key="1">
    <source>
        <dbReference type="Pfam" id="PF10440"/>
    </source>
</evidence>
<organism evidence="2 3">
    <name type="scientific">Mikania micrantha</name>
    <name type="common">bitter vine</name>
    <dbReference type="NCBI Taxonomy" id="192012"/>
    <lineage>
        <taxon>Eukaryota</taxon>
        <taxon>Viridiplantae</taxon>
        <taxon>Streptophyta</taxon>
        <taxon>Embryophyta</taxon>
        <taxon>Tracheophyta</taxon>
        <taxon>Spermatophyta</taxon>
        <taxon>Magnoliopsida</taxon>
        <taxon>eudicotyledons</taxon>
        <taxon>Gunneridae</taxon>
        <taxon>Pentapetalae</taxon>
        <taxon>asterids</taxon>
        <taxon>campanulids</taxon>
        <taxon>Asterales</taxon>
        <taxon>Asteraceae</taxon>
        <taxon>Asteroideae</taxon>
        <taxon>Heliantheae alliance</taxon>
        <taxon>Eupatorieae</taxon>
        <taxon>Mikania</taxon>
    </lineage>
</organism>
<dbReference type="PANTHER" id="PTHR34271">
    <property type="entry name" value="NUCLEOLAR HISTONE METHYLTRANSFERASE-RELATED PROTEIN"/>
    <property type="match status" value="1"/>
</dbReference>
<dbReference type="InterPro" id="IPR018848">
    <property type="entry name" value="WIYLD_domain"/>
</dbReference>
<name>A0A5N6LMA5_9ASTR</name>
<dbReference type="AlphaFoldDB" id="A0A5N6LMA5"/>
<dbReference type="EMBL" id="SZYD01000019">
    <property type="protein sequence ID" value="KAD2393352.1"/>
    <property type="molecule type" value="Genomic_DNA"/>
</dbReference>
<dbReference type="Pfam" id="PF10440">
    <property type="entry name" value="WIYLD"/>
    <property type="match status" value="1"/>
</dbReference>
<comment type="caution">
    <text evidence="2">The sequence shown here is derived from an EMBL/GenBank/DDBJ whole genome shotgun (WGS) entry which is preliminary data.</text>
</comment>
<dbReference type="Gene3D" id="1.10.8.850">
    <property type="entry name" value="Histone-lysine N methyltransferase , C-terminal domain-like"/>
    <property type="match status" value="1"/>
</dbReference>
<dbReference type="OrthoDB" id="1898570at2759"/>
<dbReference type="Proteomes" id="UP000326396">
    <property type="component" value="Linkage Group LG9"/>
</dbReference>
<proteinExistence type="predicted"/>
<keyword evidence="3" id="KW-1185">Reference proteome</keyword>
<dbReference type="PANTHER" id="PTHR34271:SF19">
    <property type="entry name" value="HISTONE-LYSINE N-METHYLTRANSFERASE"/>
    <property type="match status" value="1"/>
</dbReference>
<dbReference type="InterPro" id="IPR043017">
    <property type="entry name" value="WIYLD_dom_sf"/>
</dbReference>
<accession>A0A5N6LMA5</accession>
<reference evidence="2 3" key="1">
    <citation type="submission" date="2019-05" db="EMBL/GenBank/DDBJ databases">
        <title>Mikania micrantha, genome provides insights into the molecular mechanism of rapid growth.</title>
        <authorList>
            <person name="Liu B."/>
        </authorList>
    </citation>
    <scope>NUCLEOTIDE SEQUENCE [LARGE SCALE GENOMIC DNA]</scope>
    <source>
        <strain evidence="2">NLD-2019</strain>
        <tissue evidence="2">Leaf</tissue>
    </source>
</reference>
<feature type="domain" description="WIYLD" evidence="1">
    <location>
        <begin position="7"/>
        <end position="67"/>
    </location>
</feature>
<evidence type="ECO:0000313" key="2">
    <source>
        <dbReference type="EMBL" id="KAD2393352.1"/>
    </source>
</evidence>
<sequence length="192" mass="21444">MAPKRRKKAGLTRMDAALDQMSVFGFSRQLVRKTVGNLLKLYGNDGWKLIEEDAYRVLLDVILEEQETAQTHNLLMDESSTKLASEDSSLQVNNSVSLTNNAESSELEVPLLLVKEPGNQEHIKDTDLDLSSFDPIDEHSDVNTENTPLSLRACDAVNAPVNVHRKRKPCYGWISDDDNDDDTKFITLAPAT</sequence>
<gene>
    <name evidence="2" type="ORF">E3N88_40329</name>
</gene>
<evidence type="ECO:0000313" key="3">
    <source>
        <dbReference type="Proteomes" id="UP000326396"/>
    </source>
</evidence>
<protein>
    <recommendedName>
        <fullName evidence="1">WIYLD domain-containing protein</fullName>
    </recommendedName>
</protein>